<gene>
    <name evidence="1" type="ORF">PITG_19641</name>
</gene>
<dbReference type="VEuPathDB" id="FungiDB:PITG_19641"/>
<proteinExistence type="predicted"/>
<dbReference type="GeneID" id="9467070"/>
<dbReference type="KEGG" id="pif:PITG_19641"/>
<dbReference type="OrthoDB" id="77617at2759"/>
<dbReference type="eggNOG" id="ENOG502SK27">
    <property type="taxonomic scope" value="Eukaryota"/>
</dbReference>
<dbReference type="InParanoid" id="D0P0H3"/>
<reference evidence="2" key="1">
    <citation type="journal article" date="2009" name="Nature">
        <title>Genome sequence and analysis of the Irish potato famine pathogen Phytophthora infestans.</title>
        <authorList>
            <consortium name="The Broad Institute Genome Sequencing Platform"/>
            <person name="Haas B.J."/>
            <person name="Kamoun S."/>
            <person name="Zody M.C."/>
            <person name="Jiang R.H."/>
            <person name="Handsaker R.E."/>
            <person name="Cano L.M."/>
            <person name="Grabherr M."/>
            <person name="Kodira C.D."/>
            <person name="Raffaele S."/>
            <person name="Torto-Alalibo T."/>
            <person name="Bozkurt T.O."/>
            <person name="Ah-Fong A.M."/>
            <person name="Alvarado L."/>
            <person name="Anderson V.L."/>
            <person name="Armstrong M.R."/>
            <person name="Avrova A."/>
            <person name="Baxter L."/>
            <person name="Beynon J."/>
            <person name="Boevink P.C."/>
            <person name="Bollmann S.R."/>
            <person name="Bos J.I."/>
            <person name="Bulone V."/>
            <person name="Cai G."/>
            <person name="Cakir C."/>
            <person name="Carrington J.C."/>
            <person name="Chawner M."/>
            <person name="Conti L."/>
            <person name="Costanzo S."/>
            <person name="Ewan R."/>
            <person name="Fahlgren N."/>
            <person name="Fischbach M.A."/>
            <person name="Fugelstad J."/>
            <person name="Gilroy E.M."/>
            <person name="Gnerre S."/>
            <person name="Green P.J."/>
            <person name="Grenville-Briggs L.J."/>
            <person name="Griffith J."/>
            <person name="Grunwald N.J."/>
            <person name="Horn K."/>
            <person name="Horner N.R."/>
            <person name="Hu C.H."/>
            <person name="Huitema E."/>
            <person name="Jeong D.H."/>
            <person name="Jones A.M."/>
            <person name="Jones J.D."/>
            <person name="Jones R.W."/>
            <person name="Karlsson E.K."/>
            <person name="Kunjeti S.G."/>
            <person name="Lamour K."/>
            <person name="Liu Z."/>
            <person name="Ma L."/>
            <person name="Maclean D."/>
            <person name="Chibucos M.C."/>
            <person name="McDonald H."/>
            <person name="McWalters J."/>
            <person name="Meijer H.J."/>
            <person name="Morgan W."/>
            <person name="Morris P.F."/>
            <person name="Munro C.A."/>
            <person name="O'Neill K."/>
            <person name="Ospina-Giraldo M."/>
            <person name="Pinzon A."/>
            <person name="Pritchard L."/>
            <person name="Ramsahoye B."/>
            <person name="Ren Q."/>
            <person name="Restrepo S."/>
            <person name="Roy S."/>
            <person name="Sadanandom A."/>
            <person name="Savidor A."/>
            <person name="Schornack S."/>
            <person name="Schwartz D.C."/>
            <person name="Schumann U.D."/>
            <person name="Schwessinger B."/>
            <person name="Seyer L."/>
            <person name="Sharpe T."/>
            <person name="Silvar C."/>
            <person name="Song J."/>
            <person name="Studholme D.J."/>
            <person name="Sykes S."/>
            <person name="Thines M."/>
            <person name="van de Vondervoort P.J."/>
            <person name="Phuntumart V."/>
            <person name="Wawra S."/>
            <person name="Weide R."/>
            <person name="Win J."/>
            <person name="Young C."/>
            <person name="Zhou S."/>
            <person name="Fry W."/>
            <person name="Meyers B.C."/>
            <person name="van West P."/>
            <person name="Ristaino J."/>
            <person name="Govers F."/>
            <person name="Birch P.R."/>
            <person name="Whisson S.C."/>
            <person name="Judelson H.S."/>
            <person name="Nusbaum C."/>
        </authorList>
    </citation>
    <scope>NUCLEOTIDE SEQUENCE [LARGE SCALE GENOMIC DNA]</scope>
    <source>
        <strain evidence="2">T30-4</strain>
    </source>
</reference>
<evidence type="ECO:0000313" key="2">
    <source>
        <dbReference type="Proteomes" id="UP000006643"/>
    </source>
</evidence>
<evidence type="ECO:0000313" key="1">
    <source>
        <dbReference type="EMBL" id="EEY52935.1"/>
    </source>
</evidence>
<sequence length="1369" mass="145911">MQSVTLTSSLIPSELVISETAIDTVLPTQWNHAQAPRFNVVNASSRVYEDELGVLTISELSVAELDATAPDVDVSLEVLLPQNCNLSSFDARERVPPRVCVCKPTLSIMMTNSSTNEDGVFTGAISVVPTKADVLFRIQVMYPSSYISQVASTSTSPRWSTGAAGISGSLLSSFSTTLGVGVGDVLTTELSLKPITKISGNISVDVMVVTSTVDVAQDFFISDCYQRVSSSSGVFECIPSSQRKSLAVTSQSIDLVIYPVAEAPRLDVTPAVLSITENGEAFVTLSNWTLTDIDGSERMDLRLRCTPTAWKKVLVDGILSNSSIQDAATTTTFELLSVGVYGGEKSIDLKVQLSPPSYYSGSIDCSFASHAIDRSGGFVSEDTYETQLSVTVVAEATAPLVSITSTNFTAVEDGVAVCDSVTASLVDVDGSEALFLVVNPGEYEQFVTSVTWRSEDTVMPFSAKADGVVPTMVYSSPTQRVVAAGSGRVEMHGSVEIGLATGYSGELRLSIASVSLEKIYLASTVASDVAVAHASSIDITVAISPICHVANVELSPVSAVTKPSVAVPVQVIASTIDTDGSEVLAAEVSVNRSAVLSLYGTNASENWLTDSDLVTLPRLPTQDVFHGDQTFTVVPRAEFVGFFIVNVTVKTTELATGEIKFKTVVATVLVTSVDPVVRVSAVSRGSWNEFIHLPFQRLDIQQEDVTRENLLLYVENRTQVADVYAGFMRLTPVTLGAVNVYVVPYTLRDVVSVRPPQYWYGSVKLFAIVTTVAFDVVSTPNRTAYQGTGDGIVIIDLPVIIHPRPVSPSYSLATSSDVSVSGKPISVTFNAVLPSDAWGSSTGGMATQLVVAPFSFTDSVSVNRTVTVSKAAVRGARAYGTNSSSSITTVANGSNSKAQLIGEADRGMLGFGETIRVFRVEDNQNVTFRLADFGLMSELTDLVSVQAFIMENAVDAVVIGSTQLNGDTDSQWGATVQFRDSRYELYGNKSPACLGDVEPACLLDRVVTITPRRYTAQTFDMTIRVTSRVSANDSFFGSLSTVTTIARCRVTVAPVPNTPLLVLNTTAVTTLEDTAAAFSILEASTPDRDGSEVIEVEMSFDPHYLDTIQVDGVAVTTSTVADTVVLIPRSAAVSSVANRVVSLRPRRNFDGNFTIQLAVASIELSTGERTRVSTNVTVAVVAVADAPVLRIGTSELHVNQNVAAELTITSVGLTDDDNSETLRLVVVDPSRSALKTVEVIGGEPFVKSSAVSTFVLPLVHLPTLTLRLTTIGTWFGSTQLQINAVSRESTNGNEVTTTAFVTFTVYPVADAPTLVVENTQGQLTRPARIGLVSVGIPIECKLNATLLNVYLLPRSSDAIEVKWHSRRLP</sequence>
<protein>
    <recommendedName>
        <fullName evidence="3">GPS domain-containing protein</fullName>
    </recommendedName>
</protein>
<dbReference type="EMBL" id="DS028219">
    <property type="protein sequence ID" value="EEY52935.1"/>
    <property type="molecule type" value="Genomic_DNA"/>
</dbReference>
<dbReference type="RefSeq" id="XP_002896202.1">
    <property type="nucleotide sequence ID" value="XM_002896156.1"/>
</dbReference>
<organism evidence="1 2">
    <name type="scientific">Phytophthora infestans (strain T30-4)</name>
    <name type="common">Potato late blight agent</name>
    <dbReference type="NCBI Taxonomy" id="403677"/>
    <lineage>
        <taxon>Eukaryota</taxon>
        <taxon>Sar</taxon>
        <taxon>Stramenopiles</taxon>
        <taxon>Oomycota</taxon>
        <taxon>Peronosporomycetes</taxon>
        <taxon>Peronosporales</taxon>
        <taxon>Peronosporaceae</taxon>
        <taxon>Phytophthora</taxon>
    </lineage>
</organism>
<accession>D0P0H3</accession>
<dbReference type="OMA" id="PICHVAN"/>
<keyword evidence="2" id="KW-1185">Reference proteome</keyword>
<dbReference type="HOGENOM" id="CLU_256471_0_0_1"/>
<evidence type="ECO:0008006" key="3">
    <source>
        <dbReference type="Google" id="ProtNLM"/>
    </source>
</evidence>
<dbReference type="Proteomes" id="UP000006643">
    <property type="component" value="Unassembled WGS sequence"/>
</dbReference>
<name>D0P0H3_PHYIT</name>